<gene>
    <name evidence="1" type="ORF">MERR_LOCUS37464</name>
</gene>
<keyword evidence="2" id="KW-1185">Reference proteome</keyword>
<evidence type="ECO:0000313" key="1">
    <source>
        <dbReference type="EMBL" id="CAA7050229.1"/>
    </source>
</evidence>
<evidence type="ECO:0000313" key="2">
    <source>
        <dbReference type="Proteomes" id="UP000467841"/>
    </source>
</evidence>
<reference evidence="1" key="1">
    <citation type="submission" date="2020-01" db="EMBL/GenBank/DDBJ databases">
        <authorList>
            <person name="Mishra B."/>
        </authorList>
    </citation>
    <scope>NUCLEOTIDE SEQUENCE [LARGE SCALE GENOMIC DNA]</scope>
</reference>
<dbReference type="AlphaFoldDB" id="A0A6D2KEI9"/>
<comment type="caution">
    <text evidence="1">The sequence shown here is derived from an EMBL/GenBank/DDBJ whole genome shotgun (WGS) entry which is preliminary data.</text>
</comment>
<sequence length="138" mass="15540">MTTKRVKGCEDDDKSQVIGVIRSSWTDSVELELDFVFTSSSDSKQLDFGQGYLVGSRLEPDFEYPTSWKRERFAKSAATRCEQAIQSRANGVVEIVHVAVEYTLRDEVVGQVLHAAIGDDTRVTHLRRTISLRSNSEQ</sequence>
<name>A0A6D2KEI9_9BRAS</name>
<dbReference type="Proteomes" id="UP000467841">
    <property type="component" value="Unassembled WGS sequence"/>
</dbReference>
<protein>
    <submittedName>
        <fullName evidence="1">Uncharacterized protein</fullName>
    </submittedName>
</protein>
<dbReference type="EMBL" id="CACVBM020001440">
    <property type="protein sequence ID" value="CAA7050229.1"/>
    <property type="molecule type" value="Genomic_DNA"/>
</dbReference>
<accession>A0A6D2KEI9</accession>
<organism evidence="1 2">
    <name type="scientific">Microthlaspi erraticum</name>
    <dbReference type="NCBI Taxonomy" id="1685480"/>
    <lineage>
        <taxon>Eukaryota</taxon>
        <taxon>Viridiplantae</taxon>
        <taxon>Streptophyta</taxon>
        <taxon>Embryophyta</taxon>
        <taxon>Tracheophyta</taxon>
        <taxon>Spermatophyta</taxon>
        <taxon>Magnoliopsida</taxon>
        <taxon>eudicotyledons</taxon>
        <taxon>Gunneridae</taxon>
        <taxon>Pentapetalae</taxon>
        <taxon>rosids</taxon>
        <taxon>malvids</taxon>
        <taxon>Brassicales</taxon>
        <taxon>Brassicaceae</taxon>
        <taxon>Coluteocarpeae</taxon>
        <taxon>Microthlaspi</taxon>
    </lineage>
</organism>
<proteinExistence type="predicted"/>